<feature type="transmembrane region" description="Helical" evidence="2">
    <location>
        <begin position="12"/>
        <end position="37"/>
    </location>
</feature>
<evidence type="ECO:0000259" key="3">
    <source>
        <dbReference type="PROSITE" id="PS51724"/>
    </source>
</evidence>
<feature type="compositionally biased region" description="Low complexity" evidence="1">
    <location>
        <begin position="130"/>
        <end position="144"/>
    </location>
</feature>
<evidence type="ECO:0000313" key="5">
    <source>
        <dbReference type="Proteomes" id="UP000243719"/>
    </source>
</evidence>
<dbReference type="GO" id="GO:0030428">
    <property type="term" value="C:cell septum"/>
    <property type="evidence" value="ECO:0007669"/>
    <property type="project" value="TreeGrafter"/>
</dbReference>
<proteinExistence type="predicted"/>
<feature type="domain" description="SPOR" evidence="3">
    <location>
        <begin position="179"/>
        <end position="257"/>
    </location>
</feature>
<dbReference type="Gene3D" id="3.30.70.1070">
    <property type="entry name" value="Sporulation related repeat"/>
    <property type="match status" value="1"/>
</dbReference>
<keyword evidence="5" id="KW-1185">Reference proteome</keyword>
<organism evidence="4 5">
    <name type="scientific">Chitinasiproducens palmae</name>
    <dbReference type="NCBI Taxonomy" id="1770053"/>
    <lineage>
        <taxon>Bacteria</taxon>
        <taxon>Pseudomonadati</taxon>
        <taxon>Pseudomonadota</taxon>
        <taxon>Betaproteobacteria</taxon>
        <taxon>Burkholderiales</taxon>
        <taxon>Burkholderiaceae</taxon>
        <taxon>Chitinasiproducens</taxon>
    </lineage>
</organism>
<evidence type="ECO:0000256" key="1">
    <source>
        <dbReference type="SAM" id="MobiDB-lite"/>
    </source>
</evidence>
<dbReference type="STRING" id="1770053.SAMN05216551_10544"/>
<dbReference type="InterPro" id="IPR052521">
    <property type="entry name" value="Cell_div_SPOR-domain"/>
</dbReference>
<dbReference type="Proteomes" id="UP000243719">
    <property type="component" value="Unassembled WGS sequence"/>
</dbReference>
<keyword evidence="4" id="KW-0131">Cell cycle</keyword>
<dbReference type="GO" id="GO:0042834">
    <property type="term" value="F:peptidoglycan binding"/>
    <property type="evidence" value="ECO:0007669"/>
    <property type="project" value="InterPro"/>
</dbReference>
<gene>
    <name evidence="4" type="ORF">SAMN05216551_10544</name>
</gene>
<dbReference type="PANTHER" id="PTHR38687">
    <property type="entry name" value="CELL DIVISION PROTEIN DEDD-RELATED"/>
    <property type="match status" value="1"/>
</dbReference>
<accession>A0A1H2PNX8</accession>
<feature type="compositionally biased region" description="Polar residues" evidence="1">
    <location>
        <begin position="88"/>
        <end position="97"/>
    </location>
</feature>
<dbReference type="InterPro" id="IPR036680">
    <property type="entry name" value="SPOR-like_sf"/>
</dbReference>
<protein>
    <submittedName>
        <fullName evidence="4">Cell division protein FtsN</fullName>
    </submittedName>
</protein>
<dbReference type="GO" id="GO:0032153">
    <property type="term" value="C:cell division site"/>
    <property type="evidence" value="ECO:0007669"/>
    <property type="project" value="TreeGrafter"/>
</dbReference>
<dbReference type="SUPFAM" id="SSF110997">
    <property type="entry name" value="Sporulation related repeat"/>
    <property type="match status" value="1"/>
</dbReference>
<dbReference type="EMBL" id="FNLO01000005">
    <property type="protein sequence ID" value="SDV48380.1"/>
    <property type="molecule type" value="Genomic_DNA"/>
</dbReference>
<keyword evidence="2" id="KW-0812">Transmembrane</keyword>
<dbReference type="Pfam" id="PF05036">
    <property type="entry name" value="SPOR"/>
    <property type="match status" value="1"/>
</dbReference>
<dbReference type="PANTHER" id="PTHR38687:SF1">
    <property type="entry name" value="CELL DIVISION PROTEIN DEDD"/>
    <property type="match status" value="1"/>
</dbReference>
<dbReference type="InterPro" id="IPR007730">
    <property type="entry name" value="SPOR-like_dom"/>
</dbReference>
<evidence type="ECO:0000256" key="2">
    <source>
        <dbReference type="SAM" id="Phobius"/>
    </source>
</evidence>
<keyword evidence="2" id="KW-0472">Membrane</keyword>
<keyword evidence="4" id="KW-0132">Cell division</keyword>
<feature type="compositionally biased region" description="Low complexity" evidence="1">
    <location>
        <begin position="152"/>
        <end position="176"/>
    </location>
</feature>
<keyword evidence="2" id="KW-1133">Transmembrane helix</keyword>
<dbReference type="AlphaFoldDB" id="A0A1H2PNX8"/>
<dbReference type="RefSeq" id="WP_091907519.1">
    <property type="nucleotide sequence ID" value="NZ_FNLO01000005.1"/>
</dbReference>
<sequence length="260" mass="26877">MATKQRRNAKQAGGTILGVILGLIVGLAIAVVVALYITRSPTPFVSHTTPAGGDGASQPATTTDPNRALAGQTPGRPVESQPTPPNTAPGQPSNPSTGLLDEPEIVEVPGANNRPRTDNTAPVVVPPSAAPDTATPSRPASQPRPTRPATPPAASATPATPTTPAHQQTSPATTPAKPGDSNTGYYLQAGAYRTEADAQQQRANLALQGFSARVTKGESGSVTYYRVRLGPFSNLDDLNKVRRPLTNAGVDTAVIRFTKQ</sequence>
<dbReference type="PROSITE" id="PS51724">
    <property type="entry name" value="SPOR"/>
    <property type="match status" value="1"/>
</dbReference>
<name>A0A1H2PNX8_9BURK</name>
<evidence type="ECO:0000313" key="4">
    <source>
        <dbReference type="EMBL" id="SDV48380.1"/>
    </source>
</evidence>
<reference evidence="5" key="1">
    <citation type="submission" date="2016-09" db="EMBL/GenBank/DDBJ databases">
        <authorList>
            <person name="Varghese N."/>
            <person name="Submissions S."/>
        </authorList>
    </citation>
    <scope>NUCLEOTIDE SEQUENCE [LARGE SCALE GENOMIC DNA]</scope>
    <source>
        <strain evidence="5">JS23</strain>
    </source>
</reference>
<feature type="region of interest" description="Disordered" evidence="1">
    <location>
        <begin position="42"/>
        <end position="185"/>
    </location>
</feature>
<dbReference type="GO" id="GO:0032506">
    <property type="term" value="P:cytokinetic process"/>
    <property type="evidence" value="ECO:0007669"/>
    <property type="project" value="TreeGrafter"/>
</dbReference>
<dbReference type="OrthoDB" id="7063246at2"/>